<feature type="region of interest" description="Disordered" evidence="1">
    <location>
        <begin position="259"/>
        <end position="310"/>
    </location>
</feature>
<protein>
    <submittedName>
        <fullName evidence="2">Uncharacterized protein</fullName>
    </submittedName>
</protein>
<keyword evidence="3" id="KW-1185">Reference proteome</keyword>
<dbReference type="Proteomes" id="UP000271241">
    <property type="component" value="Unassembled WGS sequence"/>
</dbReference>
<proteinExistence type="predicted"/>
<sequence length="310" mass="33321">MSERRPMQSADALFRITDASVLSSSAPPPPQSVRAHTTASGQPLSLVTLQRVLLPSVPALAANPNQALERLERISATPKAVKDAYRAAVARYGTGGSNGSYARHTSSASLRTAPMQPLSSLTLAAGKVSRQTVERSASSLSVQQSAVHAMPQIVESGAETRHNASPPAIIMVDSDSDENDGIQRQEQDSSTVDKNQVDFDEPGAVMDQWSVRRDIQTVTGSGSFASSRRTSAIHDGDVSLQSPLQRLEPMRVLQEGCTLVPSDDRGRGVRIGSELEQDHDGDVFMDNGQVSRIRSEKAVKRMRPHSSDKS</sequence>
<organism evidence="2 3">
    <name type="scientific">Thamnocephalis sphaerospora</name>
    <dbReference type="NCBI Taxonomy" id="78915"/>
    <lineage>
        <taxon>Eukaryota</taxon>
        <taxon>Fungi</taxon>
        <taxon>Fungi incertae sedis</taxon>
        <taxon>Zoopagomycota</taxon>
        <taxon>Zoopagomycotina</taxon>
        <taxon>Zoopagomycetes</taxon>
        <taxon>Zoopagales</taxon>
        <taxon>Sigmoideomycetaceae</taxon>
        <taxon>Thamnocephalis</taxon>
    </lineage>
</organism>
<dbReference type="AlphaFoldDB" id="A0A4P9XHF5"/>
<feature type="region of interest" description="Disordered" evidence="1">
    <location>
        <begin position="19"/>
        <end position="40"/>
    </location>
</feature>
<accession>A0A4P9XHF5</accession>
<name>A0A4P9XHF5_9FUNG</name>
<reference evidence="3" key="1">
    <citation type="journal article" date="2018" name="Nat. Microbiol.">
        <title>Leveraging single-cell genomics to expand the fungal tree of life.</title>
        <authorList>
            <person name="Ahrendt S.R."/>
            <person name="Quandt C.A."/>
            <person name="Ciobanu D."/>
            <person name="Clum A."/>
            <person name="Salamov A."/>
            <person name="Andreopoulos B."/>
            <person name="Cheng J.F."/>
            <person name="Woyke T."/>
            <person name="Pelin A."/>
            <person name="Henrissat B."/>
            <person name="Reynolds N.K."/>
            <person name="Benny G.L."/>
            <person name="Smith M.E."/>
            <person name="James T.Y."/>
            <person name="Grigoriev I.V."/>
        </authorList>
    </citation>
    <scope>NUCLEOTIDE SEQUENCE [LARGE SCALE GENOMIC DNA]</scope>
    <source>
        <strain evidence="3">RSA 1356</strain>
    </source>
</reference>
<evidence type="ECO:0000313" key="3">
    <source>
        <dbReference type="Proteomes" id="UP000271241"/>
    </source>
</evidence>
<evidence type="ECO:0000256" key="1">
    <source>
        <dbReference type="SAM" id="MobiDB-lite"/>
    </source>
</evidence>
<feature type="region of interest" description="Disordered" evidence="1">
    <location>
        <begin position="173"/>
        <end position="197"/>
    </location>
</feature>
<dbReference type="EMBL" id="KZ993258">
    <property type="protein sequence ID" value="RKP05115.1"/>
    <property type="molecule type" value="Genomic_DNA"/>
</dbReference>
<gene>
    <name evidence="2" type="ORF">THASP1DRAFT_26338</name>
</gene>
<feature type="compositionally biased region" description="Basic and acidic residues" evidence="1">
    <location>
        <begin position="293"/>
        <end position="310"/>
    </location>
</feature>
<evidence type="ECO:0000313" key="2">
    <source>
        <dbReference type="EMBL" id="RKP05115.1"/>
    </source>
</evidence>